<evidence type="ECO:0000256" key="1">
    <source>
        <dbReference type="SAM" id="MobiDB-lite"/>
    </source>
</evidence>
<feature type="region of interest" description="Disordered" evidence="1">
    <location>
        <begin position="1"/>
        <end position="32"/>
    </location>
</feature>
<organism evidence="3 4">
    <name type="scientific">Pyrenophora tritici-repentis (strain Pt-1C-BFP)</name>
    <name type="common">Wheat tan spot fungus</name>
    <name type="synonym">Drechslera tritici-repentis</name>
    <dbReference type="NCBI Taxonomy" id="426418"/>
    <lineage>
        <taxon>Eukaryota</taxon>
        <taxon>Fungi</taxon>
        <taxon>Dikarya</taxon>
        <taxon>Ascomycota</taxon>
        <taxon>Pezizomycotina</taxon>
        <taxon>Dothideomycetes</taxon>
        <taxon>Pleosporomycetidae</taxon>
        <taxon>Pleosporales</taxon>
        <taxon>Pleosporineae</taxon>
        <taxon>Pleosporaceae</taxon>
        <taxon>Pyrenophora</taxon>
    </lineage>
</organism>
<feature type="compositionally biased region" description="Polar residues" evidence="1">
    <location>
        <begin position="420"/>
        <end position="457"/>
    </location>
</feature>
<reference evidence="4" key="1">
    <citation type="journal article" date="2013" name="G3 (Bethesda)">
        <title>Comparative genomics of a plant-pathogenic fungus, Pyrenophora tritici-repentis, reveals transduplication and the impact of repeat elements on pathogenicity and population divergence.</title>
        <authorList>
            <person name="Manning V.A."/>
            <person name="Pandelova I."/>
            <person name="Dhillon B."/>
            <person name="Wilhelm L.J."/>
            <person name="Goodwin S.B."/>
            <person name="Berlin A.M."/>
            <person name="Figueroa M."/>
            <person name="Freitag M."/>
            <person name="Hane J.K."/>
            <person name="Henrissat B."/>
            <person name="Holman W.H."/>
            <person name="Kodira C.D."/>
            <person name="Martin J."/>
            <person name="Oliver R.P."/>
            <person name="Robbertse B."/>
            <person name="Schackwitz W."/>
            <person name="Schwartz D.C."/>
            <person name="Spatafora J.W."/>
            <person name="Turgeon B.G."/>
            <person name="Yandava C."/>
            <person name="Young S."/>
            <person name="Zhou S."/>
            <person name="Zeng Q."/>
            <person name="Grigoriev I.V."/>
            <person name="Ma L.-J."/>
            <person name="Ciuffetti L.M."/>
        </authorList>
    </citation>
    <scope>NUCLEOTIDE SEQUENCE [LARGE SCALE GENOMIC DNA]</scope>
    <source>
        <strain evidence="4">Pt-1C-BFP</strain>
    </source>
</reference>
<feature type="region of interest" description="Disordered" evidence="1">
    <location>
        <begin position="79"/>
        <end position="173"/>
    </location>
</feature>
<dbReference type="InterPro" id="IPR018535">
    <property type="entry name" value="DUF1996"/>
</dbReference>
<dbReference type="EMBL" id="DS231618">
    <property type="protein sequence ID" value="EDU47806.1"/>
    <property type="molecule type" value="Genomic_DNA"/>
</dbReference>
<evidence type="ECO:0000259" key="2">
    <source>
        <dbReference type="Pfam" id="PF09362"/>
    </source>
</evidence>
<evidence type="ECO:0000313" key="3">
    <source>
        <dbReference type="EMBL" id="EDU47806.1"/>
    </source>
</evidence>
<dbReference type="InParanoid" id="B2W5J9"/>
<dbReference type="OrthoDB" id="74764at2759"/>
<protein>
    <submittedName>
        <fullName evidence="3">WSC domain containing protein</fullName>
    </submittedName>
</protein>
<proteinExistence type="predicted"/>
<dbReference type="Pfam" id="PF09362">
    <property type="entry name" value="DUF1996"/>
    <property type="match status" value="1"/>
</dbReference>
<feature type="compositionally biased region" description="Basic and acidic residues" evidence="1">
    <location>
        <begin position="160"/>
        <end position="171"/>
    </location>
</feature>
<feature type="compositionally biased region" description="Polar residues" evidence="1">
    <location>
        <begin position="115"/>
        <end position="158"/>
    </location>
</feature>
<feature type="domain" description="DUF1996" evidence="2">
    <location>
        <begin position="507"/>
        <end position="671"/>
    </location>
</feature>
<evidence type="ECO:0000313" key="4">
    <source>
        <dbReference type="Proteomes" id="UP000001471"/>
    </source>
</evidence>
<dbReference type="PANTHER" id="PTHR43662:SF7">
    <property type="entry name" value="DUF1996 DOMAIN-CONTAINING PROTEIN"/>
    <property type="match status" value="1"/>
</dbReference>
<name>B2W5J9_PYRTR</name>
<feature type="compositionally biased region" description="Low complexity" evidence="1">
    <location>
        <begin position="92"/>
        <end position="114"/>
    </location>
</feature>
<dbReference type="eggNOG" id="ENOG502QW32">
    <property type="taxonomic scope" value="Eukaryota"/>
</dbReference>
<accession>B2W5J9</accession>
<sequence>MSGKKKSHINFKNTGDGREPRTRSEKSTIEYHDEKVKKLEADLTKLQHAKDQGMFAEDDEKQMSSIRAELEKYNSAMTQVNINTATRPESSAAAGQQAAQQNATEQNAAEQNATMQDATEQNATMQNASGQDATMQNATANAPNPGTTHANAQKSPSQKGEIKREHAEESKMPTQRLVDDLGMAWDVDVNNTCVDPSLQGQEKSAIGHIMRTSQARFCVTYGSKARSARFESSLPHGSQYQGSRDVTKGSNRIVEKIVNFHKGNKEPLPMDILSKVHILLVYWDSKMGVGHAAEVDVLAPNYGKKRPHTRCFIYLDPELYKTYDLENKTGYSHETRSIMKPLQEGNDDWQKSIAFHNIAVRLENKFEKECMVGVPGRPGPLRELVQERKVVSSRSRSRYATAEPSESMSRYATAEPSEGWSRQATVAPSEGWSRQATVAPSEGWSRQATVAPSTTGSHFDIPPTSPRQPTDLPRTRHKQTPTTVKTGTSLKQRFHMEFLELFDLADNVTYYFLFGDRIMAFPPGFKMIAGDASKLNISVPPPDTPQSLWGPDEKKPEALAEKAIGFNCLNYGGSAEGALTRHLLPNKSFIDSNCEDGLRLELMFPSCWNGISLDADDHKSHVAYPDLVMEGVCPAEYETRIPALFFETIWNTSVFRNISGHFLLSNGDQTGDWQLHKSIGLD</sequence>
<feature type="compositionally biased region" description="Polar residues" evidence="1">
    <location>
        <begin position="79"/>
        <end position="89"/>
    </location>
</feature>
<gene>
    <name evidence="3" type="ORF">PTRG_04899</name>
</gene>
<dbReference type="Proteomes" id="UP000001471">
    <property type="component" value="Unassembled WGS sequence"/>
</dbReference>
<dbReference type="HOGENOM" id="CLU_032223_0_0_1"/>
<feature type="region of interest" description="Disordered" evidence="1">
    <location>
        <begin position="388"/>
        <end position="486"/>
    </location>
</feature>
<dbReference type="OMA" id="KRPHTRC"/>
<dbReference type="PANTHER" id="PTHR43662">
    <property type="match status" value="1"/>
</dbReference>
<dbReference type="STRING" id="426418.B2W5J9"/>
<dbReference type="AlphaFoldDB" id="B2W5J9"/>
<feature type="compositionally biased region" description="Basic and acidic residues" evidence="1">
    <location>
        <begin position="15"/>
        <end position="32"/>
    </location>
</feature>